<dbReference type="KEGG" id="lpy:FIV34_11950"/>
<dbReference type="GO" id="GO:0006310">
    <property type="term" value="P:DNA recombination"/>
    <property type="evidence" value="ECO:0007669"/>
    <property type="project" value="UniProtKB-KW"/>
</dbReference>
<keyword evidence="5" id="KW-1185">Reference proteome</keyword>
<evidence type="ECO:0000256" key="1">
    <source>
        <dbReference type="ARBA" id="ARBA00023125"/>
    </source>
</evidence>
<dbReference type="GO" id="GO:0003677">
    <property type="term" value="F:DNA binding"/>
    <property type="evidence" value="ECO:0007669"/>
    <property type="project" value="UniProtKB-KW"/>
</dbReference>
<dbReference type="OrthoDB" id="9784724at2"/>
<dbReference type="Proteomes" id="UP000316093">
    <property type="component" value="Chromosome"/>
</dbReference>
<dbReference type="SUPFAM" id="SSF56349">
    <property type="entry name" value="DNA breaking-rejoining enzymes"/>
    <property type="match status" value="1"/>
</dbReference>
<sequence>MHPFKPNPAQTALAASTAALSPPQDHPAPRFFVQGPNGISIEVGSFDEQLRALTVLSHTMSQAALLSPFATPPAPSMTHDLYASHEAARRTLDGDGIGTGIQTIDEDGYLEGAAPAARRIKQSPFGPARYAKPQRIADSSHRAVTELMDEYMAQLPSSCMLNEKGQYECATALKLYLEVTGDKPLLGVTRLDAQAFVRTMEKWPKDATKKPAYKGLTVAQVLETADKIGAKRLSPVTVNNKVAFVRGFFEYVRLTNGLRFNPFDSVALPAPVAQFVRLPFTAPELASIFHPAHLKRLLAPQGYWLPVLAHFTGGRLREISQLYVDDIEIILGMPVVHFSDRFPGQQLKNESSRRVVPLHDELIDLGFLDYVATVRAKGYQRLFPGMGWFHGDAGFLMGKRLNETYYPKVCGLGPGKTFHCHRHHFIDQAAKSGLVDADIARLTGHKLQAQSVIRRNYVQSSTLAVRKAHLMSIPLAPIFIPPYNPAQFEPHFVQLERNLRLVENKKAPRPLKVITMPPRKKLPPALSDEGSEDDGE</sequence>
<feature type="compositionally biased region" description="Low complexity" evidence="3">
    <location>
        <begin position="9"/>
        <end position="23"/>
    </location>
</feature>
<evidence type="ECO:0000313" key="5">
    <source>
        <dbReference type="Proteomes" id="UP000316093"/>
    </source>
</evidence>
<dbReference type="InterPro" id="IPR011010">
    <property type="entry name" value="DNA_brk_join_enz"/>
</dbReference>
<dbReference type="Gene3D" id="1.10.443.10">
    <property type="entry name" value="Intergrase catalytic core"/>
    <property type="match status" value="1"/>
</dbReference>
<keyword evidence="2" id="KW-0233">DNA recombination</keyword>
<organism evidence="4 5">
    <name type="scientific">Luteibacter pinisoli</name>
    <dbReference type="NCBI Taxonomy" id="2589080"/>
    <lineage>
        <taxon>Bacteria</taxon>
        <taxon>Pseudomonadati</taxon>
        <taxon>Pseudomonadota</taxon>
        <taxon>Gammaproteobacteria</taxon>
        <taxon>Lysobacterales</taxon>
        <taxon>Rhodanobacteraceae</taxon>
        <taxon>Luteibacter</taxon>
    </lineage>
</organism>
<evidence type="ECO:0000256" key="2">
    <source>
        <dbReference type="ARBA" id="ARBA00023172"/>
    </source>
</evidence>
<feature type="region of interest" description="Disordered" evidence="3">
    <location>
        <begin position="1"/>
        <end position="29"/>
    </location>
</feature>
<dbReference type="InterPro" id="IPR013762">
    <property type="entry name" value="Integrase-like_cat_sf"/>
</dbReference>
<dbReference type="Gene3D" id="1.10.150.130">
    <property type="match status" value="1"/>
</dbReference>
<protein>
    <submittedName>
        <fullName evidence="4">Site-specific integrase</fullName>
    </submittedName>
</protein>
<dbReference type="RefSeq" id="WP_139983028.1">
    <property type="nucleotide sequence ID" value="NZ_CP041046.1"/>
</dbReference>
<evidence type="ECO:0000313" key="4">
    <source>
        <dbReference type="EMBL" id="QDE39872.1"/>
    </source>
</evidence>
<gene>
    <name evidence="4" type="ORF">FIV34_11950</name>
</gene>
<dbReference type="AlphaFoldDB" id="A0A4Y5Z3D3"/>
<dbReference type="InterPro" id="IPR010998">
    <property type="entry name" value="Integrase_recombinase_N"/>
</dbReference>
<keyword evidence="1" id="KW-0238">DNA-binding</keyword>
<evidence type="ECO:0000256" key="3">
    <source>
        <dbReference type="SAM" id="MobiDB-lite"/>
    </source>
</evidence>
<accession>A0A4Y5Z3D3</accession>
<proteinExistence type="predicted"/>
<name>A0A4Y5Z3D3_9GAMM</name>
<feature type="region of interest" description="Disordered" evidence="3">
    <location>
        <begin position="515"/>
        <end position="536"/>
    </location>
</feature>
<dbReference type="CDD" id="cd01184">
    <property type="entry name" value="INT_C_like_1"/>
    <property type="match status" value="1"/>
</dbReference>
<dbReference type="GO" id="GO:0015074">
    <property type="term" value="P:DNA integration"/>
    <property type="evidence" value="ECO:0007669"/>
    <property type="project" value="InterPro"/>
</dbReference>
<dbReference type="EMBL" id="CP041046">
    <property type="protein sequence ID" value="QDE39872.1"/>
    <property type="molecule type" value="Genomic_DNA"/>
</dbReference>
<reference evidence="4 5" key="1">
    <citation type="submission" date="2019-06" db="EMBL/GenBank/DDBJ databases">
        <title>A complete genome sequence for Luteibacter pinisoli MAH-14.</title>
        <authorList>
            <person name="Baltrus D.A."/>
        </authorList>
    </citation>
    <scope>NUCLEOTIDE SEQUENCE [LARGE SCALE GENOMIC DNA]</scope>
    <source>
        <strain evidence="4 5">MAH-14</strain>
    </source>
</reference>